<accession>A0A6P4EXP0</accession>
<evidence type="ECO:0000313" key="1">
    <source>
        <dbReference type="RefSeq" id="XP_016982920.1"/>
    </source>
</evidence>
<proteinExistence type="predicted"/>
<dbReference type="GeneID" id="108047314"/>
<organism evidence="1">
    <name type="scientific">Drosophila rhopaloa</name>
    <name type="common">Fruit fly</name>
    <dbReference type="NCBI Taxonomy" id="1041015"/>
    <lineage>
        <taxon>Eukaryota</taxon>
        <taxon>Metazoa</taxon>
        <taxon>Ecdysozoa</taxon>
        <taxon>Arthropoda</taxon>
        <taxon>Hexapoda</taxon>
        <taxon>Insecta</taxon>
        <taxon>Pterygota</taxon>
        <taxon>Neoptera</taxon>
        <taxon>Endopterygota</taxon>
        <taxon>Diptera</taxon>
        <taxon>Brachycera</taxon>
        <taxon>Muscomorpha</taxon>
        <taxon>Ephydroidea</taxon>
        <taxon>Drosophilidae</taxon>
        <taxon>Drosophila</taxon>
        <taxon>Sophophora</taxon>
    </lineage>
</organism>
<name>A0A6P4EXP0_DRORH</name>
<gene>
    <name evidence="1" type="primary">LOC108047314</name>
</gene>
<sequence length="124" mass="14881">MKEYDEIIFVDQLKHHRVVATQIQKTRNNWQQYSSWFSVAQREYYSQYASIYAESLEKYGDKKFEYYARRIRLRPEFSGNSRASIKPDDRKTQISMAHLKGYKCSKTSNGEYGNVRPSEIFYCF</sequence>
<dbReference type="OrthoDB" id="7829639at2759"/>
<protein>
    <submittedName>
        <fullName evidence="1">Uncharacterized protein LOC108047314</fullName>
    </submittedName>
</protein>
<dbReference type="RefSeq" id="XP_016982920.2">
    <property type="nucleotide sequence ID" value="XM_017127431.2"/>
</dbReference>
<dbReference type="RefSeq" id="XP_016982920.1">
    <property type="nucleotide sequence ID" value="XM_017127431.1"/>
</dbReference>
<dbReference type="AlphaFoldDB" id="A0A6P4EXP0"/>
<reference evidence="1" key="1">
    <citation type="submission" date="2025-08" db="UniProtKB">
        <authorList>
            <consortium name="RefSeq"/>
        </authorList>
    </citation>
    <scope>IDENTIFICATION</scope>
</reference>